<dbReference type="SUPFAM" id="SSF56059">
    <property type="entry name" value="Glutathione synthetase ATP-binding domain-like"/>
    <property type="match status" value="1"/>
</dbReference>
<comment type="similarity">
    <text evidence="8">Belongs to the GARS family.</text>
</comment>
<dbReference type="AlphaFoldDB" id="A0A0G2HJF8"/>
<accession>A0A0G2HJF8</accession>
<proteinExistence type="inferred from homology"/>
<gene>
    <name evidence="13" type="ORF">TE42_08790</name>
</gene>
<evidence type="ECO:0000256" key="10">
    <source>
        <dbReference type="ARBA" id="ARBA00042864"/>
    </source>
</evidence>
<dbReference type="EMBL" id="JXQG01000064">
    <property type="protein sequence ID" value="KKZ11069.1"/>
    <property type="molecule type" value="Genomic_DNA"/>
</dbReference>
<feature type="domain" description="ATP-grasp" evidence="12">
    <location>
        <begin position="120"/>
        <end position="332"/>
    </location>
</feature>
<dbReference type="Pfam" id="PF01071">
    <property type="entry name" value="GARS_A"/>
    <property type="match status" value="1"/>
</dbReference>
<dbReference type="SUPFAM" id="SSF51246">
    <property type="entry name" value="Rudiment single hybrid motif"/>
    <property type="match status" value="1"/>
</dbReference>
<dbReference type="GO" id="GO:0046872">
    <property type="term" value="F:metal ion binding"/>
    <property type="evidence" value="ECO:0007669"/>
    <property type="project" value="InterPro"/>
</dbReference>
<dbReference type="GO" id="GO:0009113">
    <property type="term" value="P:purine nucleobase biosynthetic process"/>
    <property type="evidence" value="ECO:0007669"/>
    <property type="project" value="InterPro"/>
</dbReference>
<evidence type="ECO:0000256" key="7">
    <source>
        <dbReference type="ARBA" id="ARBA00022840"/>
    </source>
</evidence>
<sequence length="465" mass="50982">MNPEPTRSDHFLLVGGGGREASFAVSLARDSVVSAFVTHKNPTIVECVARSGGALRIGDVRDPNAITRFAVENNIEFAFVSADEPLAAGVVDSLLRAGIKTIGATKAAARIEWDKIYSISLMQAVAPEFTPLFTVVETPEQIPDMLRIFSDRGLPVAVKPEGLTGGKGVKIMPDHLPDYESCAAYARELFSSRPTEQVLFVEKLDGIEFTVMGLTDGINLVMSPASYDYPFRFENDTGPGTGGMGCFTATTKNLPFLTYTDIEDCAEIMCKIIHYLRLANTPFNGIINGGFFKTSKGIQFMEFNSRFGDPEGLNILTILETPFSEVLKKLYYVKLRNHSVSFTRKASVIKYLVAPEYPDPSPEPTTFMLDQVLLDQMGLNVFFGACEHVEDNLYRTLGSSRVLAIGATADDIPTASDLVNRGIDRCLSGHLEYRADIGAQKDIDRLMSRLKTQIQTTDTPPQTGK</sequence>
<dbReference type="Proteomes" id="UP000035067">
    <property type="component" value="Unassembled WGS sequence"/>
</dbReference>
<evidence type="ECO:0000256" key="3">
    <source>
        <dbReference type="ARBA" id="ARBA00013255"/>
    </source>
</evidence>
<keyword evidence="5 11" id="KW-0547">Nucleotide-binding</keyword>
<keyword evidence="6" id="KW-0658">Purine biosynthesis</keyword>
<dbReference type="PATRIC" id="fig|1604020.3.peg.1778"/>
<evidence type="ECO:0000256" key="2">
    <source>
        <dbReference type="ARBA" id="ARBA00005174"/>
    </source>
</evidence>
<dbReference type="GO" id="GO:0005524">
    <property type="term" value="F:ATP binding"/>
    <property type="evidence" value="ECO:0007669"/>
    <property type="project" value="UniProtKB-UniRule"/>
</dbReference>
<dbReference type="GO" id="GO:0006189">
    <property type="term" value="P:'de novo' IMP biosynthetic process"/>
    <property type="evidence" value="ECO:0007669"/>
    <property type="project" value="UniProtKB-UniPathway"/>
</dbReference>
<evidence type="ECO:0000256" key="5">
    <source>
        <dbReference type="ARBA" id="ARBA00022741"/>
    </source>
</evidence>
<dbReference type="PANTHER" id="PTHR43472">
    <property type="entry name" value="PHOSPHORIBOSYLAMINE--GLYCINE LIGASE"/>
    <property type="match status" value="1"/>
</dbReference>
<dbReference type="InterPro" id="IPR011761">
    <property type="entry name" value="ATP-grasp"/>
</dbReference>
<dbReference type="InterPro" id="IPR000115">
    <property type="entry name" value="PRibGlycinamide_synth"/>
</dbReference>
<dbReference type="InterPro" id="IPR020560">
    <property type="entry name" value="PRibGlycinamide_synth_C-dom"/>
</dbReference>
<evidence type="ECO:0000313" key="14">
    <source>
        <dbReference type="Proteomes" id="UP000035067"/>
    </source>
</evidence>
<name>A0A0G2HJF8_9SYNE</name>
<dbReference type="InterPro" id="IPR037123">
    <property type="entry name" value="PRibGlycinamide_synth_C_sf"/>
</dbReference>
<dbReference type="PROSITE" id="PS50975">
    <property type="entry name" value="ATP_GRASP"/>
    <property type="match status" value="1"/>
</dbReference>
<reference evidence="13 14" key="1">
    <citation type="submission" date="2015-01" db="EMBL/GenBank/DDBJ databases">
        <title>Lifestyle Evolution in Cyanobacterial Symbionts of Sponges.</title>
        <authorList>
            <person name="Burgsdorf I."/>
            <person name="Slaby B.M."/>
            <person name="Handley K.M."/>
            <person name="Haber M."/>
            <person name="Blom J."/>
            <person name="Marshall C.W."/>
            <person name="Gilbert J.A."/>
            <person name="Hentschel U."/>
            <person name="Steindler L."/>
        </authorList>
    </citation>
    <scope>NUCLEOTIDE SEQUENCE [LARGE SCALE GENOMIC DNA]</scope>
    <source>
        <strain evidence="13">SP3</strain>
    </source>
</reference>
<dbReference type="InterPro" id="IPR016185">
    <property type="entry name" value="PreATP-grasp_dom_sf"/>
</dbReference>
<dbReference type="UniPathway" id="UPA00074">
    <property type="reaction ID" value="UER00125"/>
</dbReference>
<evidence type="ECO:0000259" key="12">
    <source>
        <dbReference type="PROSITE" id="PS50975"/>
    </source>
</evidence>
<evidence type="ECO:0000256" key="1">
    <source>
        <dbReference type="ARBA" id="ARBA00001936"/>
    </source>
</evidence>
<comment type="caution">
    <text evidence="13">The sequence shown here is derived from an EMBL/GenBank/DDBJ whole genome shotgun (WGS) entry which is preliminary data.</text>
</comment>
<organism evidence="13 14">
    <name type="scientific">Candidatus Synechococcus spongiarum SP3</name>
    <dbReference type="NCBI Taxonomy" id="1604020"/>
    <lineage>
        <taxon>Bacteria</taxon>
        <taxon>Bacillati</taxon>
        <taxon>Cyanobacteriota</taxon>
        <taxon>Cyanophyceae</taxon>
        <taxon>Synechococcales</taxon>
        <taxon>Synechococcaceae</taxon>
        <taxon>Synechococcus</taxon>
    </lineage>
</organism>
<dbReference type="Pfam" id="PF02844">
    <property type="entry name" value="GARS_N"/>
    <property type="match status" value="1"/>
</dbReference>
<evidence type="ECO:0000256" key="9">
    <source>
        <dbReference type="ARBA" id="ARBA00042242"/>
    </source>
</evidence>
<dbReference type="InterPro" id="IPR020561">
    <property type="entry name" value="PRibGlycinamid_synth_ATP-grasp"/>
</dbReference>
<dbReference type="InterPro" id="IPR011054">
    <property type="entry name" value="Rudment_hybrid_motif"/>
</dbReference>
<keyword evidence="4" id="KW-0436">Ligase</keyword>
<dbReference type="GO" id="GO:0004637">
    <property type="term" value="F:phosphoribosylamine-glycine ligase activity"/>
    <property type="evidence" value="ECO:0007669"/>
    <property type="project" value="UniProtKB-EC"/>
</dbReference>
<protein>
    <recommendedName>
        <fullName evidence="3">phosphoribosylamine--glycine ligase</fullName>
        <ecNumber evidence="3">6.3.4.13</ecNumber>
    </recommendedName>
    <alternativeName>
        <fullName evidence="9">Glycinamide ribonucleotide synthetase</fullName>
    </alternativeName>
    <alternativeName>
        <fullName evidence="10">Phosphoribosylglycinamide synthetase</fullName>
    </alternativeName>
</protein>
<keyword evidence="7 11" id="KW-0067">ATP-binding</keyword>
<evidence type="ECO:0000256" key="11">
    <source>
        <dbReference type="PROSITE-ProRule" id="PRU00409"/>
    </source>
</evidence>
<evidence type="ECO:0000256" key="6">
    <source>
        <dbReference type="ARBA" id="ARBA00022755"/>
    </source>
</evidence>
<dbReference type="Gene3D" id="3.90.600.10">
    <property type="entry name" value="Phosphoribosylglycinamide synthetase, C-terminal domain"/>
    <property type="match status" value="1"/>
</dbReference>
<dbReference type="PANTHER" id="PTHR43472:SF1">
    <property type="entry name" value="PHOSPHORIBOSYLAMINE--GLYCINE LIGASE, CHLOROPLASTIC"/>
    <property type="match status" value="1"/>
</dbReference>
<evidence type="ECO:0000256" key="8">
    <source>
        <dbReference type="ARBA" id="ARBA00038345"/>
    </source>
</evidence>
<comment type="pathway">
    <text evidence="2">Purine metabolism; IMP biosynthesis via de novo pathway; N(1)-(5-phospho-D-ribosyl)glycinamide from 5-phospho-alpha-D-ribose 1-diphosphate: step 2/2.</text>
</comment>
<dbReference type="InterPro" id="IPR020562">
    <property type="entry name" value="PRibGlycinamide_synth_N"/>
</dbReference>
<evidence type="ECO:0000256" key="4">
    <source>
        <dbReference type="ARBA" id="ARBA00022598"/>
    </source>
</evidence>
<comment type="cofactor">
    <cofactor evidence="1">
        <name>Mn(2+)</name>
        <dbReference type="ChEBI" id="CHEBI:29035"/>
    </cofactor>
</comment>
<evidence type="ECO:0000313" key="13">
    <source>
        <dbReference type="EMBL" id="KKZ11069.1"/>
    </source>
</evidence>
<dbReference type="EC" id="6.3.4.13" evidence="3"/>
<dbReference type="Gene3D" id="3.30.470.20">
    <property type="entry name" value="ATP-grasp fold, B domain"/>
    <property type="match status" value="1"/>
</dbReference>
<dbReference type="SUPFAM" id="SSF52440">
    <property type="entry name" value="PreATP-grasp domain"/>
    <property type="match status" value="1"/>
</dbReference>
<dbReference type="SMART" id="SM01210">
    <property type="entry name" value="GARS_C"/>
    <property type="match status" value="1"/>
</dbReference>
<dbReference type="SMART" id="SM01209">
    <property type="entry name" value="GARS_A"/>
    <property type="match status" value="1"/>
</dbReference>
<dbReference type="Gene3D" id="3.40.50.20">
    <property type="match status" value="1"/>
</dbReference>